<dbReference type="Proteomes" id="UP001066276">
    <property type="component" value="Chromosome 10"/>
</dbReference>
<keyword evidence="2" id="KW-1185">Reference proteome</keyword>
<comment type="caution">
    <text evidence="1">The sequence shown here is derived from an EMBL/GenBank/DDBJ whole genome shotgun (WGS) entry which is preliminary data.</text>
</comment>
<evidence type="ECO:0000313" key="2">
    <source>
        <dbReference type="Proteomes" id="UP001066276"/>
    </source>
</evidence>
<dbReference type="EMBL" id="JANPWB010000014">
    <property type="protein sequence ID" value="KAJ1096075.1"/>
    <property type="molecule type" value="Genomic_DNA"/>
</dbReference>
<name>A0AAV7LX09_PLEWA</name>
<sequence length="187" mass="21729">MQVALNVYCSVNWSTARTRGIEWEALKVVIRGESLSKSYIIRNKLGRELTQQEDILTALQHQVDNRDASETDCLAVRVRIEALWGRLDNYVHQDFRHRLYHEGDRSGRMLAWLLRRELPIILSFRGSSREKILGQVQVNLHLREHPKNIYTSPQSIDSSQMHEYLDGLQLPRLTEAQVDVLEGEVLL</sequence>
<reference evidence="1" key="1">
    <citation type="journal article" date="2022" name="bioRxiv">
        <title>Sequencing and chromosome-scale assembly of the giantPleurodeles waltlgenome.</title>
        <authorList>
            <person name="Brown T."/>
            <person name="Elewa A."/>
            <person name="Iarovenko S."/>
            <person name="Subramanian E."/>
            <person name="Araus A.J."/>
            <person name="Petzold A."/>
            <person name="Susuki M."/>
            <person name="Suzuki K.-i.T."/>
            <person name="Hayashi T."/>
            <person name="Toyoda A."/>
            <person name="Oliveira C."/>
            <person name="Osipova E."/>
            <person name="Leigh N.D."/>
            <person name="Simon A."/>
            <person name="Yun M.H."/>
        </authorList>
    </citation>
    <scope>NUCLEOTIDE SEQUENCE</scope>
    <source>
        <strain evidence="1">20211129_DDA</strain>
        <tissue evidence="1">Liver</tissue>
    </source>
</reference>
<proteinExistence type="predicted"/>
<dbReference type="AlphaFoldDB" id="A0AAV7LX09"/>
<gene>
    <name evidence="1" type="ORF">NDU88_001221</name>
</gene>
<organism evidence="1 2">
    <name type="scientific">Pleurodeles waltl</name>
    <name type="common">Iberian ribbed newt</name>
    <dbReference type="NCBI Taxonomy" id="8319"/>
    <lineage>
        <taxon>Eukaryota</taxon>
        <taxon>Metazoa</taxon>
        <taxon>Chordata</taxon>
        <taxon>Craniata</taxon>
        <taxon>Vertebrata</taxon>
        <taxon>Euteleostomi</taxon>
        <taxon>Amphibia</taxon>
        <taxon>Batrachia</taxon>
        <taxon>Caudata</taxon>
        <taxon>Salamandroidea</taxon>
        <taxon>Salamandridae</taxon>
        <taxon>Pleurodelinae</taxon>
        <taxon>Pleurodeles</taxon>
    </lineage>
</organism>
<evidence type="ECO:0000313" key="1">
    <source>
        <dbReference type="EMBL" id="KAJ1096075.1"/>
    </source>
</evidence>
<accession>A0AAV7LX09</accession>
<protein>
    <submittedName>
        <fullName evidence="1">Uncharacterized protein</fullName>
    </submittedName>
</protein>